<evidence type="ECO:0000256" key="3">
    <source>
        <dbReference type="SAM" id="MobiDB-lite"/>
    </source>
</evidence>
<dbReference type="InterPro" id="IPR012677">
    <property type="entry name" value="Nucleotide-bd_a/b_plait_sf"/>
</dbReference>
<gene>
    <name evidence="5" type="ORF">EZS28_033257</name>
</gene>
<dbReference type="InterPro" id="IPR035979">
    <property type="entry name" value="RBD_domain_sf"/>
</dbReference>
<organism evidence="5 6">
    <name type="scientific">Streblomastix strix</name>
    <dbReference type="NCBI Taxonomy" id="222440"/>
    <lineage>
        <taxon>Eukaryota</taxon>
        <taxon>Metamonada</taxon>
        <taxon>Preaxostyla</taxon>
        <taxon>Oxymonadida</taxon>
        <taxon>Streblomastigidae</taxon>
        <taxon>Streblomastix</taxon>
    </lineage>
</organism>
<proteinExistence type="predicted"/>
<evidence type="ECO:0000256" key="1">
    <source>
        <dbReference type="PROSITE-ProRule" id="PRU00176"/>
    </source>
</evidence>
<evidence type="ECO:0000313" key="6">
    <source>
        <dbReference type="Proteomes" id="UP000324800"/>
    </source>
</evidence>
<dbReference type="Gene3D" id="3.30.70.330">
    <property type="match status" value="2"/>
</dbReference>
<dbReference type="PROSITE" id="PS50102">
    <property type="entry name" value="RRM"/>
    <property type="match status" value="1"/>
</dbReference>
<accession>A0A5J4ULB9</accession>
<name>A0A5J4ULB9_9EUKA</name>
<dbReference type="GO" id="GO:0003723">
    <property type="term" value="F:RNA binding"/>
    <property type="evidence" value="ECO:0007669"/>
    <property type="project" value="UniProtKB-UniRule"/>
</dbReference>
<dbReference type="SUPFAM" id="SSF54928">
    <property type="entry name" value="RNA-binding domain, RBD"/>
    <property type="match status" value="1"/>
</dbReference>
<reference evidence="5 6" key="1">
    <citation type="submission" date="2019-03" db="EMBL/GenBank/DDBJ databases">
        <title>Single cell metagenomics reveals metabolic interactions within the superorganism composed of flagellate Streblomastix strix and complex community of Bacteroidetes bacteria on its surface.</title>
        <authorList>
            <person name="Treitli S.C."/>
            <person name="Kolisko M."/>
            <person name="Husnik F."/>
            <person name="Keeling P."/>
            <person name="Hampl V."/>
        </authorList>
    </citation>
    <scope>NUCLEOTIDE SEQUENCE [LARGE SCALE GENOMIC DNA]</scope>
    <source>
        <strain evidence="5">ST1C</strain>
    </source>
</reference>
<evidence type="ECO:0000256" key="2">
    <source>
        <dbReference type="SAM" id="Coils"/>
    </source>
</evidence>
<keyword evidence="1" id="KW-0694">RNA-binding</keyword>
<keyword evidence="2" id="KW-0175">Coiled coil</keyword>
<evidence type="ECO:0000259" key="4">
    <source>
        <dbReference type="PROSITE" id="PS50102"/>
    </source>
</evidence>
<dbReference type="AlphaFoldDB" id="A0A5J4ULB9"/>
<dbReference type="Proteomes" id="UP000324800">
    <property type="component" value="Unassembled WGS sequence"/>
</dbReference>
<comment type="caution">
    <text evidence="5">The sequence shown here is derived from an EMBL/GenBank/DDBJ whole genome shotgun (WGS) entry which is preliminary data.</text>
</comment>
<dbReference type="InterPro" id="IPR000504">
    <property type="entry name" value="RRM_dom"/>
</dbReference>
<feature type="compositionally biased region" description="Basic and acidic residues" evidence="3">
    <location>
        <begin position="359"/>
        <end position="368"/>
    </location>
</feature>
<evidence type="ECO:0000313" key="5">
    <source>
        <dbReference type="EMBL" id="KAA6371217.1"/>
    </source>
</evidence>
<dbReference type="EMBL" id="SNRW01014671">
    <property type="protein sequence ID" value="KAA6371217.1"/>
    <property type="molecule type" value="Genomic_DNA"/>
</dbReference>
<feature type="coiled-coil region" evidence="2">
    <location>
        <begin position="128"/>
        <end position="155"/>
    </location>
</feature>
<dbReference type="CDD" id="cd00590">
    <property type="entry name" value="RRM_SF"/>
    <property type="match status" value="1"/>
</dbReference>
<protein>
    <recommendedName>
        <fullName evidence="4">RRM domain-containing protein</fullName>
    </recommendedName>
</protein>
<feature type="domain" description="RRM" evidence="4">
    <location>
        <begin position="48"/>
        <end position="131"/>
    </location>
</feature>
<feature type="region of interest" description="Disordered" evidence="3">
    <location>
        <begin position="357"/>
        <end position="382"/>
    </location>
</feature>
<dbReference type="Pfam" id="PF00076">
    <property type="entry name" value="RRM_1"/>
    <property type="match status" value="1"/>
</dbReference>
<sequence>MNAGKHGFIHFTKKEDGDKALQEMNKKVIDGNEIIVESSRPFDQYSHQTCLIDNINPETTEEDIRAALDNVKDSIVRVVLKKNNQIQGAENQTLRAILVYLNSKEVAEQVARDYNGTEIKGAKVRVVIARSKQERQQYERKLRESNQNNQTHFANFLQIPQLQQPFTQNMGLNPFGQIPTYPFGNPGQIPPYILPNVGMNQQSLFSGMNPNQQIPPQLYLQTQQQLPQQQQLVHQGQQLMQNPINPTQISGPIQGQHIIQQHKPPNIPNVQPPNPILQQQPIQPQPLHQLVQTNVNPVNETDSLPLPPDLPFILPPELQFNHQIDSQIYNTQLEQPSQTFIPSNIQSKTLENKSVTSKLNKDAHEYKPKQTTGEIKLTKTSI</sequence>
<feature type="compositionally biased region" description="Polar residues" evidence="3">
    <location>
        <begin position="369"/>
        <end position="382"/>
    </location>
</feature>